<dbReference type="PANTHER" id="PTHR10704">
    <property type="entry name" value="CARBOHYDRATE SULFOTRANSFERASE"/>
    <property type="match status" value="1"/>
</dbReference>
<accession>A0ABM1DS69</accession>
<dbReference type="InterPro" id="IPR027417">
    <property type="entry name" value="P-loop_NTPase"/>
</dbReference>
<name>A0ABM1DS69_PRICU</name>
<protein>
    <submittedName>
        <fullName evidence="2">Carbohydrate sulfotransferase 7-like</fullName>
    </submittedName>
</protein>
<proteinExistence type="predicted"/>
<dbReference type="RefSeq" id="XP_014662790.1">
    <property type="nucleotide sequence ID" value="XM_014807304.1"/>
</dbReference>
<evidence type="ECO:0000313" key="1">
    <source>
        <dbReference type="Proteomes" id="UP000695022"/>
    </source>
</evidence>
<gene>
    <name evidence="2" type="primary">LOC106805619</name>
</gene>
<sequence>MRPQAVLELFPGTVVAELSAMESIKIHQRPTATLDAAVAAAAAEKYSAYTLVIICANQRSGSSLTGEIFNTHPEVFYFYEPLISINEWKGGRAPWLPWQLRHQLSAQRYGAIVKKSNDLIAQIHTCNDSQVVTMPQYKKRLRMFVSTSKAIGQVLGCGNHIDEIR</sequence>
<dbReference type="InterPro" id="IPR051135">
    <property type="entry name" value="Gal/GlcNAc/GalNAc_ST"/>
</dbReference>
<dbReference type="PANTHER" id="PTHR10704:SF44">
    <property type="entry name" value="LD35051P-RELATED"/>
    <property type="match status" value="1"/>
</dbReference>
<dbReference type="Proteomes" id="UP000695022">
    <property type="component" value="Unplaced"/>
</dbReference>
<organism evidence="1 2">
    <name type="scientific">Priapulus caudatus</name>
    <name type="common">Priapulid worm</name>
    <dbReference type="NCBI Taxonomy" id="37621"/>
    <lineage>
        <taxon>Eukaryota</taxon>
        <taxon>Metazoa</taxon>
        <taxon>Ecdysozoa</taxon>
        <taxon>Scalidophora</taxon>
        <taxon>Priapulida</taxon>
        <taxon>Priapulimorpha</taxon>
        <taxon>Priapulimorphida</taxon>
        <taxon>Priapulidae</taxon>
        <taxon>Priapulus</taxon>
    </lineage>
</organism>
<dbReference type="SUPFAM" id="SSF52540">
    <property type="entry name" value="P-loop containing nucleoside triphosphate hydrolases"/>
    <property type="match status" value="1"/>
</dbReference>
<evidence type="ECO:0000313" key="2">
    <source>
        <dbReference type="RefSeq" id="XP_014662790.1"/>
    </source>
</evidence>
<dbReference type="GeneID" id="106805619"/>
<keyword evidence="1" id="KW-1185">Reference proteome</keyword>
<dbReference type="Gene3D" id="3.40.50.300">
    <property type="entry name" value="P-loop containing nucleotide triphosphate hydrolases"/>
    <property type="match status" value="1"/>
</dbReference>
<reference evidence="2" key="1">
    <citation type="submission" date="2025-08" db="UniProtKB">
        <authorList>
            <consortium name="RefSeq"/>
        </authorList>
    </citation>
    <scope>IDENTIFICATION</scope>
</reference>